<evidence type="ECO:0000256" key="4">
    <source>
        <dbReference type="ARBA" id="ARBA00009085"/>
    </source>
</evidence>
<dbReference type="EC" id="3.4.19.12" evidence="5"/>
<dbReference type="FunCoup" id="A0A7M7N6N4">
    <property type="interactions" value="1097"/>
</dbReference>
<evidence type="ECO:0000313" key="19">
    <source>
        <dbReference type="Proteomes" id="UP000007110"/>
    </source>
</evidence>
<dbReference type="EnsemblMetazoa" id="XM_030976068">
    <property type="protein sequence ID" value="XP_030831928"/>
    <property type="gene ID" value="LOC577329"/>
</dbReference>
<keyword evidence="7" id="KW-0597">Phosphoprotein</keyword>
<dbReference type="PROSITE" id="PS50235">
    <property type="entry name" value="USP_3"/>
    <property type="match status" value="1"/>
</dbReference>
<evidence type="ECO:0000259" key="17">
    <source>
        <dbReference type="PROSITE" id="PS50245"/>
    </source>
</evidence>
<feature type="compositionally biased region" description="Basic and acidic residues" evidence="14">
    <location>
        <begin position="569"/>
        <end position="585"/>
    </location>
</feature>
<feature type="domain" description="Death" evidence="15">
    <location>
        <begin position="797"/>
        <end position="870"/>
    </location>
</feature>
<keyword evidence="11" id="KW-0378">Hydrolase</keyword>
<evidence type="ECO:0000256" key="11">
    <source>
        <dbReference type="ARBA" id="ARBA00022801"/>
    </source>
</evidence>
<dbReference type="FunFam" id="2.30.30.190:FF:000037">
    <property type="match status" value="1"/>
</dbReference>
<dbReference type="PROSITE" id="PS50245">
    <property type="entry name" value="CAP_GLY_2"/>
    <property type="match status" value="3"/>
</dbReference>
<evidence type="ECO:0000256" key="9">
    <source>
        <dbReference type="ARBA" id="ARBA00022723"/>
    </source>
</evidence>
<evidence type="ECO:0000256" key="3">
    <source>
        <dbReference type="ARBA" id="ARBA00004556"/>
    </source>
</evidence>
<dbReference type="InterPro" id="IPR001394">
    <property type="entry name" value="Peptidase_C19_UCH"/>
</dbReference>
<name>A0A7M7N6N4_STRPU</name>
<dbReference type="FunFam" id="3.90.70.10:FF:000459">
    <property type="entry name" value="Uncharacterized protein"/>
    <property type="match status" value="1"/>
</dbReference>
<evidence type="ECO:0000256" key="12">
    <source>
        <dbReference type="ARBA" id="ARBA00022807"/>
    </source>
</evidence>
<dbReference type="GO" id="GO:0070536">
    <property type="term" value="P:protein K63-linked deubiquitination"/>
    <property type="evidence" value="ECO:0000318"/>
    <property type="project" value="GO_Central"/>
</dbReference>
<keyword evidence="6" id="KW-0963">Cytoplasm</keyword>
<dbReference type="Pfam" id="PF00443">
    <property type="entry name" value="UCH"/>
    <property type="match status" value="1"/>
</dbReference>
<evidence type="ECO:0000313" key="18">
    <source>
        <dbReference type="EnsemblMetazoa" id="XP_030831928"/>
    </source>
</evidence>
<dbReference type="FunFam" id="3.90.70.10:FF:000432">
    <property type="entry name" value="Uncharacterized protein"/>
    <property type="match status" value="1"/>
</dbReference>
<dbReference type="InParanoid" id="A0A7M7N6N4"/>
<dbReference type="GO" id="GO:0007165">
    <property type="term" value="P:signal transduction"/>
    <property type="evidence" value="ECO:0007669"/>
    <property type="project" value="InterPro"/>
</dbReference>
<dbReference type="InterPro" id="IPR000488">
    <property type="entry name" value="Death_dom"/>
</dbReference>
<dbReference type="OrthoDB" id="6287070at2759"/>
<dbReference type="InterPro" id="IPR028889">
    <property type="entry name" value="USP"/>
</dbReference>
<dbReference type="Gene3D" id="3.90.70.10">
    <property type="entry name" value="Cysteine proteinases"/>
    <property type="match status" value="1"/>
</dbReference>
<reference evidence="18" key="2">
    <citation type="submission" date="2021-01" db="UniProtKB">
        <authorList>
            <consortium name="EnsemblMetazoa"/>
        </authorList>
    </citation>
    <scope>IDENTIFICATION</scope>
</reference>
<dbReference type="InterPro" id="IPR038765">
    <property type="entry name" value="Papain-like_cys_pep_sf"/>
</dbReference>
<evidence type="ECO:0000259" key="16">
    <source>
        <dbReference type="PROSITE" id="PS50235"/>
    </source>
</evidence>
<dbReference type="OMA" id="IELEYPC"/>
<proteinExistence type="inferred from homology"/>
<dbReference type="Gene3D" id="1.10.533.10">
    <property type="entry name" value="Death Domain, Fas"/>
    <property type="match status" value="3"/>
</dbReference>
<comment type="catalytic activity">
    <reaction evidence="1">
        <text>Thiol-dependent hydrolysis of ester, thioester, amide, peptide and isopeptide bonds formed by the C-terminal Gly of ubiquitin (a 76-residue protein attached to proteins as an intracellular targeting signal).</text>
        <dbReference type="EC" id="3.4.19.12"/>
    </reaction>
</comment>
<evidence type="ECO:0000256" key="7">
    <source>
        <dbReference type="ARBA" id="ARBA00022553"/>
    </source>
</evidence>
<evidence type="ECO:0000256" key="13">
    <source>
        <dbReference type="ARBA" id="ARBA00022833"/>
    </source>
</evidence>
<keyword evidence="19" id="KW-1185">Reference proteome</keyword>
<accession>A0A7M7N6N4</accession>
<dbReference type="GO" id="GO:0006508">
    <property type="term" value="P:proteolysis"/>
    <property type="evidence" value="ECO:0007669"/>
    <property type="project" value="UniProtKB-KW"/>
</dbReference>
<evidence type="ECO:0000259" key="15">
    <source>
        <dbReference type="PROSITE" id="PS50017"/>
    </source>
</evidence>
<keyword evidence="9" id="KW-0479">Metal-binding</keyword>
<dbReference type="GO" id="GO:0005829">
    <property type="term" value="C:cytosol"/>
    <property type="evidence" value="ECO:0000318"/>
    <property type="project" value="GO_Central"/>
</dbReference>
<keyword evidence="12" id="KW-0788">Thiol protease</keyword>
<dbReference type="Proteomes" id="UP000007110">
    <property type="component" value="Unassembled WGS sequence"/>
</dbReference>
<dbReference type="GO" id="GO:0005813">
    <property type="term" value="C:centrosome"/>
    <property type="evidence" value="ECO:0007669"/>
    <property type="project" value="UniProtKB-SubCell"/>
</dbReference>
<feature type="region of interest" description="Disordered" evidence="14">
    <location>
        <begin position="533"/>
        <end position="594"/>
    </location>
</feature>
<dbReference type="Gene3D" id="2.30.30.190">
    <property type="entry name" value="CAP Gly-rich-like domain"/>
    <property type="match status" value="4"/>
</dbReference>
<sequence length="1628" mass="186487">MASSSIQDRKCEYYILKHNIEVQHETYPLKTILNNSQPECLRFLKGTLLCLSPSSPSKPAYSGGSQKIPVRSLDDENLEFVCPVADLSPLQSVEKDLLIAVTSRVERYKLYACRNEVLAFGLSCHLNDWVHVEVKIERNLTDVAGVIKYRGVLPTERGIHFGVELEEYRGAGTTDGTFRNHMFFACQQDCGVFVPITRIKKRYRNYNITKRHYRRISDVVEVDSALGLGDIYVHQRVQVFTDEGEKEGRVLYCGLPPGAKTEFVGIEFDHPVKPSDRNDGTYEGRKLFHPSNLERTILCPKASVLPLAIPDQPGILDQHLIEPMVTSEDPFNFTVGSQVFIDTEHDGIKYGHVIWHGKPDLYTEEHVGIELEYPCSRQIDCNDGFYKGERLFFPNKVERTVLVPANSCQSTCQRSLSSETVRDSLGAEDTALAAPMGDFGKIQDPISRRRHRSESSSEDVGADFERLVWTDVSDAIESTSPGKTHSAPVNDKYQVHGRAIDPREVRVKAHVKSSSTGYVPTHAKYGQTSYIGAANRGTTRPKDNTSKTHALATGKHETKSWTTKKFPKSHTEIRSRKKETEDRPSADIANTKGHRTIGQDHGRVVSKFTLLDDVLNNVAIRLCGNWKTLAENLGIMNKEITQIVDLNMSSKDCAMDMLRRWREQMSSSRDKLGPLIKACHKSEFHSLANELEQGLDEQRLHHIAGQVHETVWNVLGENLGLERDHLSRLQMEDPHPSQRVYIMLLDWRLMLTFDSDKPLLLAKALGTIGMEALALEVCRGLTGKLLEDLAGSVKDFWKRLGKELHLTTRELQDLQDLQDLRNGDDIFTAYQVLLRWKRRQEPEGDLLGALSAALKKCGRDSLADKVVKGMDDTLLEVIANMVEEKQHSIANALGIPLQEQFGHNDSRHSSKPNTLRLLQWWRANRVMNEEEGQRKLFDVLMKYEYNDAADMVLPVSLRPEGLPERNPRLPRVPPPRDLDNASVLGTIAKMQCSAVELADRLEVPDSDYLKIQKQWHDVNKQKFLFLRNWINRNELMYVGNNLGWQLCKILLKMEMDQLADFLVNGSPAYRRWFQETNFENYQENLEEENSHRTSYEYPQHRVGYDKDIIIVDRSPEAQKLDLDVESVVEVKIRGESHYGVIKSLNTILNWLDDKIAGIELEEPIIGGTDGSFEGIQYFTCGSRKAVFVYLSQCRPDSRFPTNADTYRVFTRETSLDFGNQESPIIEGYVRPQRFQQFSVGENKGIQGDQNSCYLDVTLYSMFSFNLTFDPLLVRQKDGSDVEHFEEIQRIVREKIVNPLRQHGFVRADRVRDLRLHLDKLGLLPGMTNEEKDPEELLHMLVRDVLKAQPLIKTRHGDTKEIDNQYLYQIFMDKNDSLQLPKVEQLLHQSFLDNELKLVEIPDCLIVQMPRFGKDYKMYSRILPSLTIDITDLLENYPRQCTICGELAKMECRDCRPDEEISEEFIKSYCEGCYDMTHSSLPGHRTKQLSLIPEVQKGYEMISRTKTEKLPFQRQRMELFAVVCIQTSHYVAFVKTETETEPTHWVFFDSMADRDASSVPGFNIPKVTHLKNFEGWLKDPQKIIDQPDDKKLPEHLRRLLGDAYICFYRKIEQGSSRPPREYTTGATNY</sequence>
<keyword evidence="13" id="KW-0862">Zinc</keyword>
<feature type="domain" description="CAP-Gly" evidence="17">
    <location>
        <begin position="151"/>
        <end position="195"/>
    </location>
</feature>
<evidence type="ECO:0000256" key="14">
    <source>
        <dbReference type="SAM" id="MobiDB-lite"/>
    </source>
</evidence>
<feature type="domain" description="CAP-Gly" evidence="17">
    <location>
        <begin position="254"/>
        <end position="318"/>
    </location>
</feature>
<dbReference type="GO" id="GO:0048471">
    <property type="term" value="C:perinuclear region of cytoplasm"/>
    <property type="evidence" value="ECO:0007669"/>
    <property type="project" value="UniProtKB-SubCell"/>
</dbReference>
<dbReference type="PROSITE" id="PS50017">
    <property type="entry name" value="DEATH_DOMAIN"/>
    <property type="match status" value="2"/>
</dbReference>
<evidence type="ECO:0000256" key="6">
    <source>
        <dbReference type="ARBA" id="ARBA00022490"/>
    </source>
</evidence>
<dbReference type="SUPFAM" id="SSF74924">
    <property type="entry name" value="Cap-Gly domain"/>
    <property type="match status" value="4"/>
</dbReference>
<comment type="similarity">
    <text evidence="4">Belongs to the peptidase C19 family.</text>
</comment>
<feature type="domain" description="CAP-Gly" evidence="17">
    <location>
        <begin position="1156"/>
        <end position="1189"/>
    </location>
</feature>
<dbReference type="GO" id="GO:0046872">
    <property type="term" value="F:metal ion binding"/>
    <property type="evidence" value="ECO:0007669"/>
    <property type="project" value="UniProtKB-KW"/>
</dbReference>
<protein>
    <recommendedName>
        <fullName evidence="5">ubiquitinyl hydrolase 1</fullName>
        <ecNumber evidence="5">3.4.19.12</ecNumber>
    </recommendedName>
</protein>
<dbReference type="SUPFAM" id="SSF47986">
    <property type="entry name" value="DEATH domain"/>
    <property type="match status" value="3"/>
</dbReference>
<evidence type="ECO:0000256" key="10">
    <source>
        <dbReference type="ARBA" id="ARBA00022786"/>
    </source>
</evidence>
<dbReference type="GO" id="GO:0061578">
    <property type="term" value="F:K63-linked deubiquitinase activity"/>
    <property type="evidence" value="ECO:0000318"/>
    <property type="project" value="GO_Central"/>
</dbReference>
<dbReference type="Pfam" id="PF00531">
    <property type="entry name" value="Death"/>
    <property type="match status" value="2"/>
</dbReference>
<dbReference type="KEGG" id="spu:577329"/>
<dbReference type="GeneID" id="577329"/>
<dbReference type="InterPro" id="IPR036859">
    <property type="entry name" value="CAP-Gly_dom_sf"/>
</dbReference>
<keyword evidence="10" id="KW-0833">Ubl conjugation pathway</keyword>
<dbReference type="PANTHER" id="PTHR11830">
    <property type="entry name" value="40S RIBOSOMAL PROTEIN S3A"/>
    <property type="match status" value="1"/>
</dbReference>
<dbReference type="SMART" id="SM00005">
    <property type="entry name" value="DEATH"/>
    <property type="match status" value="2"/>
</dbReference>
<dbReference type="SUPFAM" id="SSF54001">
    <property type="entry name" value="Cysteine proteinases"/>
    <property type="match status" value="1"/>
</dbReference>
<dbReference type="InterPro" id="IPR000938">
    <property type="entry name" value="CAP-Gly_domain"/>
</dbReference>
<reference evidence="19" key="1">
    <citation type="submission" date="2015-02" db="EMBL/GenBank/DDBJ databases">
        <title>Genome sequencing for Strongylocentrotus purpuratus.</title>
        <authorList>
            <person name="Murali S."/>
            <person name="Liu Y."/>
            <person name="Vee V."/>
            <person name="English A."/>
            <person name="Wang M."/>
            <person name="Skinner E."/>
            <person name="Han Y."/>
            <person name="Muzny D.M."/>
            <person name="Worley K.C."/>
            <person name="Gibbs R.A."/>
        </authorList>
    </citation>
    <scope>NUCLEOTIDE SEQUENCE</scope>
</reference>
<evidence type="ECO:0000256" key="8">
    <source>
        <dbReference type="ARBA" id="ARBA00022670"/>
    </source>
</evidence>
<evidence type="ECO:0000256" key="2">
    <source>
        <dbReference type="ARBA" id="ARBA00004300"/>
    </source>
</evidence>
<comment type="subcellular location">
    <subcellularLocation>
        <location evidence="2">Cytoplasm</location>
        <location evidence="2">Cytoskeleton</location>
        <location evidence="2">Microtubule organizing center</location>
        <location evidence="2">Centrosome</location>
    </subcellularLocation>
    <subcellularLocation>
        <location evidence="3">Cytoplasm</location>
        <location evidence="3">Perinuclear region</location>
    </subcellularLocation>
</comment>
<evidence type="ECO:0000256" key="5">
    <source>
        <dbReference type="ARBA" id="ARBA00012759"/>
    </source>
</evidence>
<dbReference type="SMART" id="SM01052">
    <property type="entry name" value="CAP_GLY"/>
    <property type="match status" value="4"/>
</dbReference>
<evidence type="ECO:0000256" key="1">
    <source>
        <dbReference type="ARBA" id="ARBA00000707"/>
    </source>
</evidence>
<feature type="domain" description="USP" evidence="16">
    <location>
        <begin position="1243"/>
        <end position="1610"/>
    </location>
</feature>
<dbReference type="Pfam" id="PF01302">
    <property type="entry name" value="CAP_GLY"/>
    <property type="match status" value="3"/>
</dbReference>
<organism evidence="18 19">
    <name type="scientific">Strongylocentrotus purpuratus</name>
    <name type="common">Purple sea urchin</name>
    <dbReference type="NCBI Taxonomy" id="7668"/>
    <lineage>
        <taxon>Eukaryota</taxon>
        <taxon>Metazoa</taxon>
        <taxon>Echinodermata</taxon>
        <taxon>Eleutherozoa</taxon>
        <taxon>Echinozoa</taxon>
        <taxon>Echinoidea</taxon>
        <taxon>Euechinoidea</taxon>
        <taxon>Echinacea</taxon>
        <taxon>Camarodonta</taxon>
        <taxon>Echinidea</taxon>
        <taxon>Strongylocentrotidae</taxon>
        <taxon>Strongylocentrotus</taxon>
    </lineage>
</organism>
<dbReference type="InterPro" id="IPR011029">
    <property type="entry name" value="DEATH-like_dom_sf"/>
</dbReference>
<feature type="domain" description="Death" evidence="15">
    <location>
        <begin position="625"/>
        <end position="695"/>
    </location>
</feature>
<keyword evidence="8" id="KW-0645">Protease</keyword>
<feature type="region of interest" description="Disordered" evidence="14">
    <location>
        <begin position="436"/>
        <end position="460"/>
    </location>
</feature>
<dbReference type="CDD" id="cd01670">
    <property type="entry name" value="Death"/>
    <property type="match status" value="1"/>
</dbReference>
<dbReference type="GO" id="GO:0004843">
    <property type="term" value="F:cysteine-type deubiquitinase activity"/>
    <property type="evidence" value="ECO:0000318"/>
    <property type="project" value="GO_Central"/>
</dbReference>
<dbReference type="RefSeq" id="XP_030831928.1">
    <property type="nucleotide sequence ID" value="XM_030976068.1"/>
</dbReference>